<evidence type="ECO:0000256" key="2">
    <source>
        <dbReference type="ARBA" id="ARBA00093469"/>
    </source>
</evidence>
<evidence type="ECO:0000259" key="3">
    <source>
        <dbReference type="PROSITE" id="PS51269"/>
    </source>
</evidence>
<organism evidence="4 5">
    <name type="scientific">Aphanomyces euteiches</name>
    <dbReference type="NCBI Taxonomy" id="100861"/>
    <lineage>
        <taxon>Eukaryota</taxon>
        <taxon>Sar</taxon>
        <taxon>Stramenopiles</taxon>
        <taxon>Oomycota</taxon>
        <taxon>Saprolegniomycetes</taxon>
        <taxon>Saprolegniales</taxon>
        <taxon>Verrucalvaceae</taxon>
        <taxon>Aphanomyces</taxon>
    </lineage>
</organism>
<proteinExistence type="inferred from homology"/>
<keyword evidence="5" id="KW-1185">Reference proteome</keyword>
<gene>
    <name evidence="4" type="ORF">Ae201684_008379</name>
</gene>
<name>A0A6G0X5H7_9STRA</name>
<evidence type="ECO:0000313" key="4">
    <source>
        <dbReference type="EMBL" id="KAF0735169.1"/>
    </source>
</evidence>
<dbReference type="VEuPathDB" id="FungiDB:AeMF1_008561"/>
<reference evidence="4 5" key="1">
    <citation type="submission" date="2019-07" db="EMBL/GenBank/DDBJ databases">
        <title>Genomics analysis of Aphanomyces spp. identifies a new class of oomycete effector associated with host adaptation.</title>
        <authorList>
            <person name="Gaulin E."/>
        </authorList>
    </citation>
    <scope>NUCLEOTIDE SEQUENCE [LARGE SCALE GENOMIC DNA]</scope>
    <source>
        <strain evidence="4 5">ATCC 201684</strain>
    </source>
</reference>
<feature type="domain" description="COMM" evidence="3">
    <location>
        <begin position="123"/>
        <end position="192"/>
    </location>
</feature>
<dbReference type="GO" id="GO:0006814">
    <property type="term" value="P:sodium ion transport"/>
    <property type="evidence" value="ECO:0007669"/>
    <property type="project" value="InterPro"/>
</dbReference>
<dbReference type="PANTHER" id="PTHR31159:SF1">
    <property type="entry name" value="COMM DOMAIN-CONTAINING PROTEIN 3"/>
    <property type="match status" value="1"/>
</dbReference>
<accession>A0A6G0X5H7</accession>
<dbReference type="PANTHER" id="PTHR31159">
    <property type="entry name" value="COMM DOMAIN-CONTAINING PROTEIN 3"/>
    <property type="match status" value="1"/>
</dbReference>
<evidence type="ECO:0000313" key="5">
    <source>
        <dbReference type="Proteomes" id="UP000481153"/>
    </source>
</evidence>
<dbReference type="InterPro" id="IPR017920">
    <property type="entry name" value="COMM"/>
</dbReference>
<comment type="similarity">
    <text evidence="2">Belongs to the COMM domain-containing protein 3 family.</text>
</comment>
<evidence type="ECO:0000256" key="1">
    <source>
        <dbReference type="ARBA" id="ARBA00016548"/>
    </source>
</evidence>
<dbReference type="PROSITE" id="PS51269">
    <property type="entry name" value="COMM"/>
    <property type="match status" value="1"/>
</dbReference>
<sequence>MALGSEVEAQIQQAVATLPNALIRHLLVLATDQLSDALPSSPILPPLDDATPEHAQAVKDAYAAFCIFVAEVARENQTRDNTRRWLVDLGFPDNSVDDFSAILEKAMPQIQALGDVSGLELDSIVDVNWRLDHCIRSDTFGNIREPVYFVVLTTQSPKTGLLTPIRFTCTVAQLEEIVYKLQEATQQIDRVTAFLDDHSQSLHS</sequence>
<protein>
    <recommendedName>
        <fullName evidence="1">COMM domain-containing protein 3</fullName>
    </recommendedName>
</protein>
<dbReference type="EMBL" id="VJMJ01000101">
    <property type="protein sequence ID" value="KAF0735169.1"/>
    <property type="molecule type" value="Genomic_DNA"/>
</dbReference>
<comment type="caution">
    <text evidence="4">The sequence shown here is derived from an EMBL/GenBank/DDBJ whole genome shotgun (WGS) entry which is preliminary data.</text>
</comment>
<dbReference type="AlphaFoldDB" id="A0A6G0X5H7"/>
<dbReference type="Proteomes" id="UP000481153">
    <property type="component" value="Unassembled WGS sequence"/>
</dbReference>
<dbReference type="InterPro" id="IPR037355">
    <property type="entry name" value="COMMD3"/>
</dbReference>
<dbReference type="Pfam" id="PF07258">
    <property type="entry name" value="COMM_domain"/>
    <property type="match status" value="1"/>
</dbReference>